<dbReference type="EMBL" id="BPWL01000009">
    <property type="protein sequence ID" value="GJJ14405.1"/>
    <property type="molecule type" value="Genomic_DNA"/>
</dbReference>
<evidence type="ECO:0000313" key="1">
    <source>
        <dbReference type="EMBL" id="GJJ14405.1"/>
    </source>
</evidence>
<evidence type="ECO:0000313" key="2">
    <source>
        <dbReference type="Proteomes" id="UP001050691"/>
    </source>
</evidence>
<dbReference type="Proteomes" id="UP001050691">
    <property type="component" value="Unassembled WGS sequence"/>
</dbReference>
<keyword evidence="2" id="KW-1185">Reference proteome</keyword>
<proteinExistence type="predicted"/>
<accession>A0AAV5ANJ1</accession>
<reference evidence="1" key="1">
    <citation type="submission" date="2021-10" db="EMBL/GenBank/DDBJ databases">
        <title>De novo Genome Assembly of Clathrus columnatus (Basidiomycota, Fungi) Using Illumina and Nanopore Sequence Data.</title>
        <authorList>
            <person name="Ogiso-Tanaka E."/>
            <person name="Itagaki H."/>
            <person name="Hosoya T."/>
            <person name="Hosaka K."/>
        </authorList>
    </citation>
    <scope>NUCLEOTIDE SEQUENCE</scope>
    <source>
        <strain evidence="1">MO-923</strain>
    </source>
</reference>
<gene>
    <name evidence="1" type="ORF">Clacol_008669</name>
</gene>
<organism evidence="1 2">
    <name type="scientific">Clathrus columnatus</name>
    <dbReference type="NCBI Taxonomy" id="1419009"/>
    <lineage>
        <taxon>Eukaryota</taxon>
        <taxon>Fungi</taxon>
        <taxon>Dikarya</taxon>
        <taxon>Basidiomycota</taxon>
        <taxon>Agaricomycotina</taxon>
        <taxon>Agaricomycetes</taxon>
        <taxon>Phallomycetidae</taxon>
        <taxon>Phallales</taxon>
        <taxon>Clathraceae</taxon>
        <taxon>Clathrus</taxon>
    </lineage>
</organism>
<sequence length="190" mass="20259">MAVLARIQTLAAQEGFGLGSGMLDGLIAPTLTSFETELALLPLLGDCDFDLEFTGQDDNFLLIPQVSLLSDSGDTLLPPFIFPNNTKVQIDPTNLFDSDNCSSVSVIMALQDLDPNLNPTVTVMPFQECTVAADGLALIYVTSNDTPLSSAFDDRLAMTNESICAVSTLLYVNTIDELIQEVAGNLTSSS</sequence>
<dbReference type="AlphaFoldDB" id="A0AAV5ANJ1"/>
<comment type="caution">
    <text evidence="1">The sequence shown here is derived from an EMBL/GenBank/DDBJ whole genome shotgun (WGS) entry which is preliminary data.</text>
</comment>
<protein>
    <submittedName>
        <fullName evidence="1">Uncharacterized protein</fullName>
    </submittedName>
</protein>
<name>A0AAV5ANJ1_9AGAM</name>